<dbReference type="KEGG" id="psoj:PHYSODRAFT_340047"/>
<dbReference type="GeneID" id="20647841"/>
<dbReference type="Proteomes" id="UP000002640">
    <property type="component" value="Unassembled WGS sequence"/>
</dbReference>
<organism evidence="1 2">
    <name type="scientific">Phytophthora sojae (strain P6497)</name>
    <name type="common">Soybean stem and root rot agent</name>
    <name type="synonym">Phytophthora megasperma f. sp. glycines</name>
    <dbReference type="NCBI Taxonomy" id="1094619"/>
    <lineage>
        <taxon>Eukaryota</taxon>
        <taxon>Sar</taxon>
        <taxon>Stramenopiles</taxon>
        <taxon>Oomycota</taxon>
        <taxon>Peronosporomycetes</taxon>
        <taxon>Peronosporales</taxon>
        <taxon>Peronosporaceae</taxon>
        <taxon>Phytophthora</taxon>
    </lineage>
</organism>
<dbReference type="InParanoid" id="G5A8K2"/>
<proteinExistence type="predicted"/>
<dbReference type="EMBL" id="JH159161">
    <property type="protein sequence ID" value="EGZ08228.1"/>
    <property type="molecule type" value="Genomic_DNA"/>
</dbReference>
<evidence type="ECO:0000313" key="2">
    <source>
        <dbReference type="Proteomes" id="UP000002640"/>
    </source>
</evidence>
<dbReference type="RefSeq" id="XP_009536400.1">
    <property type="nucleotide sequence ID" value="XM_009538105.1"/>
</dbReference>
<name>G5A8K2_PHYSP</name>
<dbReference type="AlphaFoldDB" id="G5A8K2"/>
<keyword evidence="2" id="KW-1185">Reference proteome</keyword>
<protein>
    <submittedName>
        <fullName evidence="1">Uncharacterized protein</fullName>
    </submittedName>
</protein>
<reference evidence="1 2" key="1">
    <citation type="journal article" date="2006" name="Science">
        <title>Phytophthora genome sequences uncover evolutionary origins and mechanisms of pathogenesis.</title>
        <authorList>
            <person name="Tyler B.M."/>
            <person name="Tripathy S."/>
            <person name="Zhang X."/>
            <person name="Dehal P."/>
            <person name="Jiang R.H."/>
            <person name="Aerts A."/>
            <person name="Arredondo F.D."/>
            <person name="Baxter L."/>
            <person name="Bensasson D."/>
            <person name="Beynon J.L."/>
            <person name="Chapman J."/>
            <person name="Damasceno C.M."/>
            <person name="Dorrance A.E."/>
            <person name="Dou D."/>
            <person name="Dickerman A.W."/>
            <person name="Dubchak I.L."/>
            <person name="Garbelotto M."/>
            <person name="Gijzen M."/>
            <person name="Gordon S.G."/>
            <person name="Govers F."/>
            <person name="Grunwald N.J."/>
            <person name="Huang W."/>
            <person name="Ivors K.L."/>
            <person name="Jones R.W."/>
            <person name="Kamoun S."/>
            <person name="Krampis K."/>
            <person name="Lamour K.H."/>
            <person name="Lee M.K."/>
            <person name="McDonald W.H."/>
            <person name="Medina M."/>
            <person name="Meijer H.J."/>
            <person name="Nordberg E.K."/>
            <person name="Maclean D.J."/>
            <person name="Ospina-Giraldo M.D."/>
            <person name="Morris P.F."/>
            <person name="Phuntumart V."/>
            <person name="Putnam N.H."/>
            <person name="Rash S."/>
            <person name="Rose J.K."/>
            <person name="Sakihama Y."/>
            <person name="Salamov A.A."/>
            <person name="Savidor A."/>
            <person name="Scheuring C.F."/>
            <person name="Smith B.M."/>
            <person name="Sobral B.W."/>
            <person name="Terry A."/>
            <person name="Torto-Alalibo T.A."/>
            <person name="Win J."/>
            <person name="Xu Z."/>
            <person name="Zhang H."/>
            <person name="Grigoriev I.V."/>
            <person name="Rokhsar D.S."/>
            <person name="Boore J.L."/>
        </authorList>
    </citation>
    <scope>NUCLEOTIDE SEQUENCE [LARGE SCALE GENOMIC DNA]</scope>
    <source>
        <strain evidence="1 2">P6497</strain>
    </source>
</reference>
<accession>G5A8K2</accession>
<dbReference type="OMA" id="ESFWEAP"/>
<evidence type="ECO:0000313" key="1">
    <source>
        <dbReference type="EMBL" id="EGZ08228.1"/>
    </source>
</evidence>
<sequence length="237" mass="26899">MDQRWEFLAPWWKALKPCISFTLPETATADEYVWQVPDIVLKVTMATRRGSSQNEGTFRKKFQMVQEALALLVAVEHADYLVYDDILTYGCGITRSRSGEELDAAWIAAKFLLDVDVNRFENETDDEAIAYDLVRLCGTHQREHPSEEYLAALSQVAALDKNFEPGEPGVDIKIPVKLQFSSHTRVISDLASRDDAKKLSDIAKADARRSGRHTLRVRRKGLWSQGHFAVRQTSTEQ</sequence>
<gene>
    <name evidence="1" type="ORF">PHYSODRAFT_340047</name>
</gene>